<dbReference type="SUPFAM" id="SSF51735">
    <property type="entry name" value="NAD(P)-binding Rossmann-fold domains"/>
    <property type="match status" value="1"/>
</dbReference>
<dbReference type="GO" id="GO:0080019">
    <property type="term" value="F:alcohol-forming very long-chain fatty acyl-CoA reductase activity"/>
    <property type="evidence" value="ECO:0007669"/>
    <property type="project" value="InterPro"/>
</dbReference>
<evidence type="ECO:0000259" key="2">
    <source>
        <dbReference type="Pfam" id="PF07993"/>
    </source>
</evidence>
<dbReference type="EC" id="1.2.1.84" evidence="1"/>
<dbReference type="EMBL" id="JACEFF010000805">
    <property type="protein sequence ID" value="KAH9630863.1"/>
    <property type="molecule type" value="Genomic_DNA"/>
</dbReference>
<dbReference type="InterPro" id="IPR036291">
    <property type="entry name" value="NAD(P)-bd_dom_sf"/>
</dbReference>
<comment type="caution">
    <text evidence="3">The sequence shown here is derived from an EMBL/GenBank/DDBJ whole genome shotgun (WGS) entry which is preliminary data.</text>
</comment>
<dbReference type="InterPro" id="IPR013120">
    <property type="entry name" value="FAR_NAD-bd"/>
</dbReference>
<dbReference type="Proteomes" id="UP000814243">
    <property type="component" value="Unassembled WGS sequence"/>
</dbReference>
<dbReference type="InterPro" id="IPR026055">
    <property type="entry name" value="FAR"/>
</dbReference>
<evidence type="ECO:0000313" key="3">
    <source>
        <dbReference type="EMBL" id="KAH9630863.1"/>
    </source>
</evidence>
<comment type="function">
    <text evidence="1">Catalyzes the reduction of fatty acyl-CoA to fatty alcohols.</text>
</comment>
<dbReference type="PANTHER" id="PTHR11011:SF60">
    <property type="entry name" value="FATTY ACYL-COA REDUCTASE-RELATED"/>
    <property type="match status" value="1"/>
</dbReference>
<keyword evidence="1" id="KW-0443">Lipid metabolism</keyword>
<comment type="catalytic activity">
    <reaction evidence="1">
        <text>a long-chain fatty acyl-CoA + 2 NADPH + 2 H(+) = a long-chain primary fatty alcohol + 2 NADP(+) + CoA</text>
        <dbReference type="Rhea" id="RHEA:52716"/>
        <dbReference type="ChEBI" id="CHEBI:15378"/>
        <dbReference type="ChEBI" id="CHEBI:57287"/>
        <dbReference type="ChEBI" id="CHEBI:57783"/>
        <dbReference type="ChEBI" id="CHEBI:58349"/>
        <dbReference type="ChEBI" id="CHEBI:77396"/>
        <dbReference type="ChEBI" id="CHEBI:83139"/>
        <dbReference type="EC" id="1.2.1.84"/>
    </reaction>
</comment>
<accession>A0A922M6I4</accession>
<dbReference type="PANTHER" id="PTHR11011">
    <property type="entry name" value="MALE STERILITY PROTEIN 2-RELATED"/>
    <property type="match status" value="1"/>
</dbReference>
<keyword evidence="1" id="KW-0521">NADP</keyword>
<dbReference type="AlphaFoldDB" id="A0A922M6I4"/>
<dbReference type="Gene3D" id="3.40.50.720">
    <property type="entry name" value="NAD(P)-binding Rossmann-like Domain"/>
    <property type="match status" value="1"/>
</dbReference>
<feature type="domain" description="Thioester reductase (TE)" evidence="2">
    <location>
        <begin position="40"/>
        <end position="126"/>
    </location>
</feature>
<proteinExistence type="inferred from homology"/>
<sequence length="147" mass="16666">MDPALAVELEALSRQKAMFEATERGNSVIQEFYKDKTVFLTGASGFLGKQLVEKLFRACNIGKIFVLLRPKKNMTIQERLEEMLQDPKKKPNFAENIVPVKGDVSEIRLGLDDDDWMMITTEVNKVAVTRADDDDDVDNEWLVVISS</sequence>
<dbReference type="GO" id="GO:0035336">
    <property type="term" value="P:long-chain fatty-acyl-CoA metabolic process"/>
    <property type="evidence" value="ECO:0007669"/>
    <property type="project" value="TreeGrafter"/>
</dbReference>
<dbReference type="GO" id="GO:0102965">
    <property type="term" value="F:alcohol-forming long-chain fatty acyl-CoA reductase activity"/>
    <property type="evidence" value="ECO:0007669"/>
    <property type="project" value="UniProtKB-EC"/>
</dbReference>
<name>A0A922M6I4_SPOEX</name>
<organism evidence="3 4">
    <name type="scientific">Spodoptera exigua</name>
    <name type="common">Beet armyworm</name>
    <name type="synonym">Noctua fulgens</name>
    <dbReference type="NCBI Taxonomy" id="7107"/>
    <lineage>
        <taxon>Eukaryota</taxon>
        <taxon>Metazoa</taxon>
        <taxon>Ecdysozoa</taxon>
        <taxon>Arthropoda</taxon>
        <taxon>Hexapoda</taxon>
        <taxon>Insecta</taxon>
        <taxon>Pterygota</taxon>
        <taxon>Neoptera</taxon>
        <taxon>Endopterygota</taxon>
        <taxon>Lepidoptera</taxon>
        <taxon>Glossata</taxon>
        <taxon>Ditrysia</taxon>
        <taxon>Noctuoidea</taxon>
        <taxon>Noctuidae</taxon>
        <taxon>Amphipyrinae</taxon>
        <taxon>Spodoptera</taxon>
    </lineage>
</organism>
<keyword evidence="1" id="KW-0444">Lipid biosynthesis</keyword>
<dbReference type="Pfam" id="PF07993">
    <property type="entry name" value="NAD_binding_4"/>
    <property type="match status" value="1"/>
</dbReference>
<evidence type="ECO:0000256" key="1">
    <source>
        <dbReference type="RuleBase" id="RU363097"/>
    </source>
</evidence>
<dbReference type="GO" id="GO:0005777">
    <property type="term" value="C:peroxisome"/>
    <property type="evidence" value="ECO:0007669"/>
    <property type="project" value="TreeGrafter"/>
</dbReference>
<protein>
    <recommendedName>
        <fullName evidence="1">Fatty acyl-CoA reductase</fullName>
        <ecNumber evidence="1">1.2.1.84</ecNumber>
    </recommendedName>
</protein>
<evidence type="ECO:0000313" key="4">
    <source>
        <dbReference type="Proteomes" id="UP000814243"/>
    </source>
</evidence>
<reference evidence="3" key="1">
    <citation type="journal article" date="2021" name="G3 (Bethesda)">
        <title>Genome and transcriptome analysis of the beet armyworm Spodoptera exigua reveals targets for pest control. .</title>
        <authorList>
            <person name="Simon S."/>
            <person name="Breeschoten T."/>
            <person name="Jansen H.J."/>
            <person name="Dirks R.P."/>
            <person name="Schranz M.E."/>
            <person name="Ros V.I.D."/>
        </authorList>
    </citation>
    <scope>NUCLEOTIDE SEQUENCE</scope>
    <source>
        <strain evidence="3">TB_SE_WUR_2020</strain>
    </source>
</reference>
<comment type="similarity">
    <text evidence="1">Belongs to the fatty acyl-CoA reductase family.</text>
</comment>
<gene>
    <name evidence="3" type="ORF">HF086_014604</name>
</gene>
<keyword evidence="1" id="KW-0560">Oxidoreductase</keyword>